<organism evidence="2">
    <name type="scientific">hydrothermal vent metagenome</name>
    <dbReference type="NCBI Taxonomy" id="652676"/>
    <lineage>
        <taxon>unclassified sequences</taxon>
        <taxon>metagenomes</taxon>
        <taxon>ecological metagenomes</taxon>
    </lineage>
</organism>
<proteinExistence type="predicted"/>
<accession>A0A3B0XVH6</accession>
<dbReference type="AlphaFoldDB" id="A0A3B0XVH6"/>
<evidence type="ECO:0008006" key="3">
    <source>
        <dbReference type="Google" id="ProtNLM"/>
    </source>
</evidence>
<dbReference type="EMBL" id="UOFH01000379">
    <property type="protein sequence ID" value="VAW67297.1"/>
    <property type="molecule type" value="Genomic_DNA"/>
</dbReference>
<reference evidence="2" key="1">
    <citation type="submission" date="2018-06" db="EMBL/GenBank/DDBJ databases">
        <authorList>
            <person name="Zhirakovskaya E."/>
        </authorList>
    </citation>
    <scope>NUCLEOTIDE SEQUENCE</scope>
</reference>
<evidence type="ECO:0000313" key="2">
    <source>
        <dbReference type="EMBL" id="VAW67297.1"/>
    </source>
</evidence>
<feature type="region of interest" description="Disordered" evidence="1">
    <location>
        <begin position="42"/>
        <end position="87"/>
    </location>
</feature>
<evidence type="ECO:0000256" key="1">
    <source>
        <dbReference type="SAM" id="MobiDB-lite"/>
    </source>
</evidence>
<feature type="compositionally biased region" description="Basic and acidic residues" evidence="1">
    <location>
        <begin position="48"/>
        <end position="87"/>
    </location>
</feature>
<sequence length="87" mass="8599">MKKIISIALAALFAASLSISAQAAENPFGMADLQQSAKVAMSSGKCAGGDDGKCGGDKGKCGGDKKEGKKDGKCGGDKKDGKCGGDK</sequence>
<gene>
    <name evidence="2" type="ORF">MNBD_GAMMA08-334</name>
</gene>
<protein>
    <recommendedName>
        <fullName evidence="3">Low-complexity protein</fullName>
    </recommendedName>
</protein>
<name>A0A3B0XVH6_9ZZZZ</name>